<sequence>MPPPRALLTRLSHLSRPTITAFSTSPSHPQKRMASNSNPQANQPNSPNATVRKDTPNTDAQSSSSRDEHKSGAEHPAKQPDPQATPERKTGIGGGTGVEGGSGGETKT</sequence>
<evidence type="ECO:0000313" key="3">
    <source>
        <dbReference type="Proteomes" id="UP000800035"/>
    </source>
</evidence>
<evidence type="ECO:0000256" key="1">
    <source>
        <dbReference type="SAM" id="MobiDB-lite"/>
    </source>
</evidence>
<feature type="region of interest" description="Disordered" evidence="1">
    <location>
        <begin position="1"/>
        <end position="108"/>
    </location>
</feature>
<feature type="compositionally biased region" description="Basic and acidic residues" evidence="1">
    <location>
        <begin position="65"/>
        <end position="78"/>
    </location>
</feature>
<keyword evidence="3" id="KW-1185">Reference proteome</keyword>
<accession>A0A6A5TMI8</accession>
<name>A0A6A5TMI8_9PLEO</name>
<organism evidence="2 3">
    <name type="scientific">Byssothecium circinans</name>
    <dbReference type="NCBI Taxonomy" id="147558"/>
    <lineage>
        <taxon>Eukaryota</taxon>
        <taxon>Fungi</taxon>
        <taxon>Dikarya</taxon>
        <taxon>Ascomycota</taxon>
        <taxon>Pezizomycotina</taxon>
        <taxon>Dothideomycetes</taxon>
        <taxon>Pleosporomycetidae</taxon>
        <taxon>Pleosporales</taxon>
        <taxon>Massarineae</taxon>
        <taxon>Massarinaceae</taxon>
        <taxon>Byssothecium</taxon>
    </lineage>
</organism>
<reference evidence="2" key="1">
    <citation type="journal article" date="2020" name="Stud. Mycol.">
        <title>101 Dothideomycetes genomes: a test case for predicting lifestyles and emergence of pathogens.</title>
        <authorList>
            <person name="Haridas S."/>
            <person name="Albert R."/>
            <person name="Binder M."/>
            <person name="Bloem J."/>
            <person name="Labutti K."/>
            <person name="Salamov A."/>
            <person name="Andreopoulos B."/>
            <person name="Baker S."/>
            <person name="Barry K."/>
            <person name="Bills G."/>
            <person name="Bluhm B."/>
            <person name="Cannon C."/>
            <person name="Castanera R."/>
            <person name="Culley D."/>
            <person name="Daum C."/>
            <person name="Ezra D."/>
            <person name="Gonzalez J."/>
            <person name="Henrissat B."/>
            <person name="Kuo A."/>
            <person name="Liang C."/>
            <person name="Lipzen A."/>
            <person name="Lutzoni F."/>
            <person name="Magnuson J."/>
            <person name="Mondo S."/>
            <person name="Nolan M."/>
            <person name="Ohm R."/>
            <person name="Pangilinan J."/>
            <person name="Park H.-J."/>
            <person name="Ramirez L."/>
            <person name="Alfaro M."/>
            <person name="Sun H."/>
            <person name="Tritt A."/>
            <person name="Yoshinaga Y."/>
            <person name="Zwiers L.-H."/>
            <person name="Turgeon B."/>
            <person name="Goodwin S."/>
            <person name="Spatafora J."/>
            <person name="Crous P."/>
            <person name="Grigoriev I."/>
        </authorList>
    </citation>
    <scope>NUCLEOTIDE SEQUENCE</scope>
    <source>
        <strain evidence="2">CBS 675.92</strain>
    </source>
</reference>
<feature type="compositionally biased region" description="Low complexity" evidence="1">
    <location>
        <begin position="34"/>
        <end position="49"/>
    </location>
</feature>
<dbReference type="AlphaFoldDB" id="A0A6A5TMI8"/>
<feature type="compositionally biased region" description="Gly residues" evidence="1">
    <location>
        <begin position="91"/>
        <end position="108"/>
    </location>
</feature>
<proteinExistence type="predicted"/>
<dbReference type="EMBL" id="ML977013">
    <property type="protein sequence ID" value="KAF1952016.1"/>
    <property type="molecule type" value="Genomic_DNA"/>
</dbReference>
<dbReference type="Proteomes" id="UP000800035">
    <property type="component" value="Unassembled WGS sequence"/>
</dbReference>
<feature type="compositionally biased region" description="Polar residues" evidence="1">
    <location>
        <begin position="15"/>
        <end position="28"/>
    </location>
</feature>
<protein>
    <submittedName>
        <fullName evidence="2">Uncharacterized protein</fullName>
    </submittedName>
</protein>
<gene>
    <name evidence="2" type="ORF">CC80DRAFT_552771</name>
</gene>
<dbReference type="OrthoDB" id="3788028at2759"/>
<evidence type="ECO:0000313" key="2">
    <source>
        <dbReference type="EMBL" id="KAF1952016.1"/>
    </source>
</evidence>